<dbReference type="RefSeq" id="WP_019233728.1">
    <property type="nucleotide sequence ID" value="NZ_CAAAHR010000016.1"/>
</dbReference>
<evidence type="ECO:0008006" key="6">
    <source>
        <dbReference type="Google" id="ProtNLM"/>
    </source>
</evidence>
<accession>A0AAX0WVP2</accession>
<feature type="transmembrane region" description="Helical" evidence="3">
    <location>
        <begin position="91"/>
        <end position="113"/>
    </location>
</feature>
<dbReference type="EMBL" id="NBTX02000004">
    <property type="protein sequence ID" value="PNL62362.1"/>
    <property type="molecule type" value="Genomic_DNA"/>
</dbReference>
<evidence type="ECO:0000313" key="4">
    <source>
        <dbReference type="EMBL" id="PNL62362.1"/>
    </source>
</evidence>
<proteinExistence type="predicted"/>
<comment type="caution">
    <text evidence="4">The sequence shown here is derived from an EMBL/GenBank/DDBJ whole genome shotgun (WGS) entry which is preliminary data.</text>
</comment>
<feature type="transmembrane region" description="Helical" evidence="3">
    <location>
        <begin position="294"/>
        <end position="317"/>
    </location>
</feature>
<keyword evidence="3" id="KW-0472">Membrane</keyword>
<keyword evidence="3" id="KW-0812">Transmembrane</keyword>
<organism evidence="4 5">
    <name type="scientific">Legionella anisa</name>
    <dbReference type="NCBI Taxonomy" id="28082"/>
    <lineage>
        <taxon>Bacteria</taxon>
        <taxon>Pseudomonadati</taxon>
        <taxon>Pseudomonadota</taxon>
        <taxon>Gammaproteobacteria</taxon>
        <taxon>Legionellales</taxon>
        <taxon>Legionellaceae</taxon>
        <taxon>Legionella</taxon>
    </lineage>
</organism>
<feature type="transmembrane region" description="Helical" evidence="3">
    <location>
        <begin position="150"/>
        <end position="171"/>
    </location>
</feature>
<evidence type="ECO:0000256" key="2">
    <source>
        <dbReference type="SAM" id="MobiDB-lite"/>
    </source>
</evidence>
<dbReference type="Proteomes" id="UP000192511">
    <property type="component" value="Unassembled WGS sequence"/>
</dbReference>
<feature type="compositionally biased region" description="Polar residues" evidence="2">
    <location>
        <begin position="370"/>
        <end position="388"/>
    </location>
</feature>
<keyword evidence="3" id="KW-1133">Transmembrane helix</keyword>
<evidence type="ECO:0000256" key="3">
    <source>
        <dbReference type="SAM" id="Phobius"/>
    </source>
</evidence>
<dbReference type="GeneID" id="98065254"/>
<feature type="region of interest" description="Disordered" evidence="2">
    <location>
        <begin position="523"/>
        <end position="542"/>
    </location>
</feature>
<gene>
    <name evidence="4" type="ORF">A6J39_014740</name>
</gene>
<feature type="coiled-coil region" evidence="1">
    <location>
        <begin position="180"/>
        <end position="249"/>
    </location>
</feature>
<feature type="transmembrane region" description="Helical" evidence="3">
    <location>
        <begin position="270"/>
        <end position="288"/>
    </location>
</feature>
<feature type="region of interest" description="Disordered" evidence="2">
    <location>
        <begin position="333"/>
        <end position="388"/>
    </location>
</feature>
<protein>
    <recommendedName>
        <fullName evidence="6">Coiled-coil protein</fullName>
    </recommendedName>
</protein>
<reference evidence="4" key="1">
    <citation type="submission" date="2017-12" db="EMBL/GenBank/DDBJ databases">
        <title>FDA dAtabase for Regulatory Grade micrObial Sequences (FDA-ARGOS): Supporting development and validation of Infectious Disease Dx tests.</title>
        <authorList>
            <person name="Kerrigan L."/>
            <person name="Tallon L.J."/>
            <person name="Sadzewicz L."/>
            <person name="Sengamalay N."/>
            <person name="Ott S."/>
            <person name="Godinez A."/>
            <person name="Nagaraj S."/>
            <person name="Vavikolanu K."/>
            <person name="Vyas G."/>
            <person name="Nadendla S."/>
            <person name="Aluvathingal J."/>
            <person name="Sichtig H."/>
        </authorList>
    </citation>
    <scope>NUCLEOTIDE SEQUENCE [LARGE SCALE GENOMIC DNA]</scope>
    <source>
        <strain evidence="4">FDAARGOS_200</strain>
    </source>
</reference>
<evidence type="ECO:0000313" key="5">
    <source>
        <dbReference type="Proteomes" id="UP000192511"/>
    </source>
</evidence>
<keyword evidence="1" id="KW-0175">Coiled coil</keyword>
<feature type="transmembrane region" description="Helical" evidence="3">
    <location>
        <begin position="125"/>
        <end position="144"/>
    </location>
</feature>
<feature type="compositionally biased region" description="Polar residues" evidence="2">
    <location>
        <begin position="352"/>
        <end position="361"/>
    </location>
</feature>
<evidence type="ECO:0000256" key="1">
    <source>
        <dbReference type="SAM" id="Coils"/>
    </source>
</evidence>
<keyword evidence="5" id="KW-1185">Reference proteome</keyword>
<name>A0AAX0WVP2_9GAMM</name>
<feature type="compositionally biased region" description="Basic and acidic residues" evidence="2">
    <location>
        <begin position="528"/>
        <end position="542"/>
    </location>
</feature>
<dbReference type="AlphaFoldDB" id="A0AAX0WVP2"/>
<sequence length="542" mass="60045">MSTEKLPNDLTDEEIVRAISLAEEMSKKVQIIPEPPEQKKFILRLLMEKIPLLSGLLQSLGSSGTATTALIKSLGNTSQALQGASAGFHYAGLGIAAINFVRIPLIYFFALIARERVPFTLSNNARWAYSALVLGLTLAAILVPAAAPPIALVLASLTLVLSLVSIGHMIYKRYTIQKSLRETKENIKTQEDLLEEMQENAKLLSSKLKKLNKNDQDYEERARAICKEIDDLSGKYKIEKDELQRLHNKKLEDEQTLKGLGTAAFMDRGIAAALTSVAIIGLALSFFFPPVGLGIVAGSAGLGALYVVSRVAVSLLAPIVTAQLKKLGLWNSKTNENEESPEPSLNLDDSLENQSSFSSTNEYEDPAYKETSTSVEARKSTMNNEGSTLKTMKGLFGMQAGKRLQELKEDVIEMRKLDDHLTRIIESNKSNKHHEVLKFFQNLAVIAQMEECPHGDLRCLFDKFSNMDKVLPLLEEALDEVKEGTLILSKEEKAALYASEPLMAILKKSKRLTDLSFLVSSTQNTLSPEDKREDERLNFEQQ</sequence>